<evidence type="ECO:0000259" key="1">
    <source>
        <dbReference type="Pfam" id="PF20066"/>
    </source>
</evidence>
<protein>
    <submittedName>
        <fullName evidence="2">Glyoxalase superfamily protein</fullName>
    </submittedName>
</protein>
<evidence type="ECO:0000313" key="3">
    <source>
        <dbReference type="Proteomes" id="UP001227162"/>
    </source>
</evidence>
<dbReference type="RefSeq" id="WP_317626799.1">
    <property type="nucleotide sequence ID" value="NZ_JANFFA010000004.1"/>
</dbReference>
<feature type="domain" description="Glyoxalase-related protein" evidence="1">
    <location>
        <begin position="1"/>
        <end position="140"/>
    </location>
</feature>
<keyword evidence="3" id="KW-1185">Reference proteome</keyword>
<dbReference type="Proteomes" id="UP001227162">
    <property type="component" value="Unassembled WGS sequence"/>
</dbReference>
<sequence length="143" mass="15638">MTLNTPPVSDLKAQAKRLRSAMSDAGTPLTHAQALEAIARQHGHRDWNTAHAAASFENPPRWRVGQMVRGRYLGQAFTGRIKALSETATGHWRMTLVFDAPVDVVTSPHFSNWRRQVNGVVNSQGTSAEKTSDGTPHLLVMAA</sequence>
<dbReference type="EMBL" id="JANFFA010000004">
    <property type="protein sequence ID" value="MDQ2095173.1"/>
    <property type="molecule type" value="Genomic_DNA"/>
</dbReference>
<dbReference type="Pfam" id="PF20066">
    <property type="entry name" value="Glyoxalase_8"/>
    <property type="match status" value="1"/>
</dbReference>
<organism evidence="2 3">
    <name type="scientific">Rhodalgimonas zhirmunskyi</name>
    <dbReference type="NCBI Taxonomy" id="2964767"/>
    <lineage>
        <taxon>Bacteria</taxon>
        <taxon>Pseudomonadati</taxon>
        <taxon>Pseudomonadota</taxon>
        <taxon>Alphaproteobacteria</taxon>
        <taxon>Rhodobacterales</taxon>
        <taxon>Roseobacteraceae</taxon>
        <taxon>Rhodalgimonas</taxon>
    </lineage>
</organism>
<comment type="caution">
    <text evidence="2">The sequence shown here is derived from an EMBL/GenBank/DDBJ whole genome shotgun (WGS) entry which is preliminary data.</text>
</comment>
<dbReference type="InterPro" id="IPR045517">
    <property type="entry name" value="Glyoxalase_8"/>
</dbReference>
<accession>A0AAJ1UC54</accession>
<reference evidence="2" key="1">
    <citation type="submission" date="2022-07" db="EMBL/GenBank/DDBJ databases">
        <authorList>
            <person name="Otstavnykh N."/>
            <person name="Isaeva M."/>
            <person name="Bystritskaya E."/>
        </authorList>
    </citation>
    <scope>NUCLEOTIDE SEQUENCE</scope>
    <source>
        <strain evidence="2">10Alg 79</strain>
    </source>
</reference>
<dbReference type="AlphaFoldDB" id="A0AAJ1UC54"/>
<gene>
    <name evidence="2" type="ORF">NOI20_13720</name>
</gene>
<name>A0AAJ1UC54_9RHOB</name>
<evidence type="ECO:0000313" key="2">
    <source>
        <dbReference type="EMBL" id="MDQ2095173.1"/>
    </source>
</evidence>
<proteinExistence type="predicted"/>
<reference evidence="2" key="2">
    <citation type="submission" date="2023-04" db="EMBL/GenBank/DDBJ databases">
        <title>'Rhodoalgimonas zhirmunskyi' gen. nov., isolated from a red alga.</title>
        <authorList>
            <person name="Nedashkovskaya O.I."/>
            <person name="Otstavnykh N.Y."/>
            <person name="Bystritskaya E.P."/>
            <person name="Balabanova L.A."/>
            <person name="Isaeva M.P."/>
        </authorList>
    </citation>
    <scope>NUCLEOTIDE SEQUENCE</scope>
    <source>
        <strain evidence="2">10Alg 79</strain>
    </source>
</reference>